<evidence type="ECO:0000313" key="3">
    <source>
        <dbReference type="EMBL" id="SFH01312.1"/>
    </source>
</evidence>
<dbReference type="Proteomes" id="UP000185487">
    <property type="component" value="Chromosome"/>
</dbReference>
<gene>
    <name evidence="2" type="ORF">MCBMB27_02642</name>
    <name evidence="3" type="ORF">SAMN05192567_11225</name>
</gene>
<sequence>MQLFCKPAGDGLIVLAVHADGDTTPLAAYPGATVVLPYAGEVRPADMLGKAPPAIDLSAYAAAKRFAVETGGIVVAGAPVATDRGSQAMIANALSYVQASGAASVSYKSPAGFVTLTAEQIKAVGLAVGAHVQACFQAEDSVDAGLHASPPTITTFAQVDAAFAGLGA</sequence>
<keyword evidence="4" id="KW-1185">Reference proteome</keyword>
<dbReference type="Pfam" id="PF14301">
    <property type="entry name" value="DUF4376"/>
    <property type="match status" value="1"/>
</dbReference>
<evidence type="ECO:0000313" key="4">
    <source>
        <dbReference type="Proteomes" id="UP000185487"/>
    </source>
</evidence>
<evidence type="ECO:0000259" key="1">
    <source>
        <dbReference type="Pfam" id="PF14301"/>
    </source>
</evidence>
<dbReference type="AlphaFoldDB" id="A0AAE8HSH7"/>
<dbReference type="RefSeq" id="WP_075380580.1">
    <property type="nucleotide sequence ID" value="NZ_CP015367.1"/>
</dbReference>
<reference evidence="3 5" key="2">
    <citation type="submission" date="2016-10" db="EMBL/GenBank/DDBJ databases">
        <authorList>
            <person name="Varghese N."/>
            <person name="Submissions S."/>
        </authorList>
    </citation>
    <scope>NUCLEOTIDE SEQUENCE [LARGE SCALE GENOMIC DNA]</scope>
    <source>
        <strain evidence="3 5">CBMB27</strain>
    </source>
</reference>
<proteinExistence type="predicted"/>
<accession>A0AAE8HSH7</accession>
<dbReference type="InterPro" id="IPR025484">
    <property type="entry name" value="DUF4376"/>
</dbReference>
<evidence type="ECO:0000313" key="5">
    <source>
        <dbReference type="Proteomes" id="UP000199140"/>
    </source>
</evidence>
<dbReference type="KEGG" id="mphy:MCBMB27_02642"/>
<dbReference type="EMBL" id="FOPK01000012">
    <property type="protein sequence ID" value="SFH01312.1"/>
    <property type="molecule type" value="Genomic_DNA"/>
</dbReference>
<evidence type="ECO:0000313" key="2">
    <source>
        <dbReference type="EMBL" id="APT31933.1"/>
    </source>
</evidence>
<dbReference type="EMBL" id="CP015367">
    <property type="protein sequence ID" value="APT31933.1"/>
    <property type="molecule type" value="Genomic_DNA"/>
</dbReference>
<name>A0AAE8HSH7_9HYPH</name>
<reference evidence="2 4" key="1">
    <citation type="submission" date="2016-04" db="EMBL/GenBank/DDBJ databases">
        <title>Complete genome sequencing and analysis of CBMB27, Methylobacterium phyllosphaerae isolated from leaf tissues of rice (Oryza sativa L.).</title>
        <authorList>
            <person name="Lee Y."/>
            <person name="Hwangbo K."/>
            <person name="Chung H."/>
            <person name="Yoo J."/>
            <person name="Kim K.Y."/>
            <person name="Sa T.M."/>
            <person name="Um Y."/>
            <person name="Madhaiyan M."/>
        </authorList>
    </citation>
    <scope>NUCLEOTIDE SEQUENCE [LARGE SCALE GENOMIC DNA]</scope>
    <source>
        <strain evidence="2 4">CBMB27</strain>
    </source>
</reference>
<protein>
    <recommendedName>
        <fullName evidence="1">DUF4376 domain-containing protein</fullName>
    </recommendedName>
</protein>
<organism evidence="3 5">
    <name type="scientific">Methylobacterium phyllosphaerae</name>
    <dbReference type="NCBI Taxonomy" id="418223"/>
    <lineage>
        <taxon>Bacteria</taxon>
        <taxon>Pseudomonadati</taxon>
        <taxon>Pseudomonadota</taxon>
        <taxon>Alphaproteobacteria</taxon>
        <taxon>Hyphomicrobiales</taxon>
        <taxon>Methylobacteriaceae</taxon>
        <taxon>Methylobacterium</taxon>
    </lineage>
</organism>
<dbReference type="Proteomes" id="UP000199140">
    <property type="component" value="Unassembled WGS sequence"/>
</dbReference>
<feature type="domain" description="DUF4376" evidence="1">
    <location>
        <begin position="58"/>
        <end position="154"/>
    </location>
</feature>